<dbReference type="CDD" id="cd00093">
    <property type="entry name" value="HTH_XRE"/>
    <property type="match status" value="1"/>
</dbReference>
<proteinExistence type="predicted"/>
<dbReference type="PROSITE" id="PS50943">
    <property type="entry name" value="HTH_CROC1"/>
    <property type="match status" value="1"/>
</dbReference>
<accession>A0A934R6M4</accession>
<dbReference type="Proteomes" id="UP000600139">
    <property type="component" value="Unassembled WGS sequence"/>
</dbReference>
<protein>
    <submittedName>
        <fullName evidence="2">Helix-turn-helix transcriptional regulator</fullName>
    </submittedName>
</protein>
<organism evidence="2 3">
    <name type="scientific">Luteolibacter yonseiensis</name>
    <dbReference type="NCBI Taxonomy" id="1144680"/>
    <lineage>
        <taxon>Bacteria</taxon>
        <taxon>Pseudomonadati</taxon>
        <taxon>Verrucomicrobiota</taxon>
        <taxon>Verrucomicrobiia</taxon>
        <taxon>Verrucomicrobiales</taxon>
        <taxon>Verrucomicrobiaceae</taxon>
        <taxon>Luteolibacter</taxon>
    </lineage>
</organism>
<dbReference type="AlphaFoldDB" id="A0A934R6M4"/>
<evidence type="ECO:0000259" key="1">
    <source>
        <dbReference type="PROSITE" id="PS50943"/>
    </source>
</evidence>
<dbReference type="Gene3D" id="1.10.260.40">
    <property type="entry name" value="lambda repressor-like DNA-binding domains"/>
    <property type="match status" value="1"/>
</dbReference>
<dbReference type="SUPFAM" id="SSF47413">
    <property type="entry name" value="lambda repressor-like DNA-binding domains"/>
    <property type="match status" value="1"/>
</dbReference>
<feature type="domain" description="HTH cro/C1-type" evidence="1">
    <location>
        <begin position="31"/>
        <end position="61"/>
    </location>
</feature>
<dbReference type="Pfam" id="PF01381">
    <property type="entry name" value="HTH_3"/>
    <property type="match status" value="1"/>
</dbReference>
<gene>
    <name evidence="2" type="ORF">JIN84_21675</name>
</gene>
<keyword evidence="3" id="KW-1185">Reference proteome</keyword>
<reference evidence="2" key="1">
    <citation type="submission" date="2021-01" db="EMBL/GenBank/DDBJ databases">
        <title>Modified the classification status of verrucomicrobia.</title>
        <authorList>
            <person name="Feng X."/>
        </authorList>
    </citation>
    <scope>NUCLEOTIDE SEQUENCE</scope>
    <source>
        <strain evidence="2">JCM 18052</strain>
    </source>
</reference>
<dbReference type="EMBL" id="JAENIK010000013">
    <property type="protein sequence ID" value="MBK1818246.1"/>
    <property type="molecule type" value="Genomic_DNA"/>
</dbReference>
<name>A0A934R6M4_9BACT</name>
<dbReference type="GO" id="GO:0003677">
    <property type="term" value="F:DNA binding"/>
    <property type="evidence" value="ECO:0007669"/>
    <property type="project" value="InterPro"/>
</dbReference>
<comment type="caution">
    <text evidence="2">The sequence shown here is derived from an EMBL/GenBank/DDBJ whole genome shotgun (WGS) entry which is preliminary data.</text>
</comment>
<sequence>MANTIYNVILSAGMPLPKAYPLKVETVGDHIRAVRLRRGLEQSEVAEILGVSKETVWNWENHRNAPLVHQCRRSSHSSATIHIRNLLR</sequence>
<evidence type="ECO:0000313" key="3">
    <source>
        <dbReference type="Proteomes" id="UP000600139"/>
    </source>
</evidence>
<dbReference type="InterPro" id="IPR001387">
    <property type="entry name" value="Cro/C1-type_HTH"/>
</dbReference>
<dbReference type="InterPro" id="IPR010982">
    <property type="entry name" value="Lambda_DNA-bd_dom_sf"/>
</dbReference>
<evidence type="ECO:0000313" key="2">
    <source>
        <dbReference type="EMBL" id="MBK1818246.1"/>
    </source>
</evidence>